<proteinExistence type="predicted"/>
<dbReference type="AlphaFoldDB" id="A0A0L0W2F1"/>
<name>A0A0L0W2F1_9BASI</name>
<dbReference type="OrthoDB" id="10502950at2759"/>
<keyword evidence="4" id="KW-1185">Reference proteome</keyword>
<reference evidence="4" key="1">
    <citation type="submission" date="2014-03" db="EMBL/GenBank/DDBJ databases">
        <title>The Genome Sequence of Puccinia striiformis f. sp. tritici PST-78.</title>
        <authorList>
            <consortium name="The Broad Institute Genome Sequencing Platform"/>
            <person name="Cuomo C."/>
            <person name="Hulbert S."/>
            <person name="Chen X."/>
            <person name="Walker B."/>
            <person name="Young S.K."/>
            <person name="Zeng Q."/>
            <person name="Gargeya S."/>
            <person name="Fitzgerald M."/>
            <person name="Haas B."/>
            <person name="Abouelleil A."/>
            <person name="Alvarado L."/>
            <person name="Arachchi H.M."/>
            <person name="Berlin A.M."/>
            <person name="Chapman S.B."/>
            <person name="Goldberg J."/>
            <person name="Griggs A."/>
            <person name="Gujja S."/>
            <person name="Hansen M."/>
            <person name="Howarth C."/>
            <person name="Imamovic A."/>
            <person name="Larimer J."/>
            <person name="McCowan C."/>
            <person name="Montmayeur A."/>
            <person name="Murphy C."/>
            <person name="Neiman D."/>
            <person name="Pearson M."/>
            <person name="Priest M."/>
            <person name="Roberts A."/>
            <person name="Saif S."/>
            <person name="Shea T."/>
            <person name="Sisk P."/>
            <person name="Sykes S."/>
            <person name="Wortman J."/>
            <person name="Nusbaum C."/>
            <person name="Birren B."/>
        </authorList>
    </citation>
    <scope>NUCLEOTIDE SEQUENCE [LARGE SCALE GENOMIC DNA]</scope>
    <source>
        <strain evidence="4">race PST-78</strain>
    </source>
</reference>
<dbReference type="EMBL" id="AJIL01000006">
    <property type="protein sequence ID" value="KNF05684.1"/>
    <property type="molecule type" value="Genomic_DNA"/>
</dbReference>
<feature type="chain" id="PRO_5005550818" description="Secreted protein" evidence="2">
    <location>
        <begin position="21"/>
        <end position="194"/>
    </location>
</feature>
<feature type="compositionally biased region" description="Low complexity" evidence="1">
    <location>
        <begin position="122"/>
        <end position="132"/>
    </location>
</feature>
<evidence type="ECO:0000313" key="3">
    <source>
        <dbReference type="EMBL" id="KNF05684.1"/>
    </source>
</evidence>
<feature type="region of interest" description="Disordered" evidence="1">
    <location>
        <begin position="109"/>
        <end position="194"/>
    </location>
</feature>
<accession>A0A0L0W2F1</accession>
<feature type="compositionally biased region" description="Basic and acidic residues" evidence="1">
    <location>
        <begin position="178"/>
        <end position="187"/>
    </location>
</feature>
<dbReference type="Proteomes" id="UP000054564">
    <property type="component" value="Unassembled WGS sequence"/>
</dbReference>
<comment type="caution">
    <text evidence="3">The sequence shown here is derived from an EMBL/GenBank/DDBJ whole genome shotgun (WGS) entry which is preliminary data.</text>
</comment>
<keyword evidence="2" id="KW-0732">Signal</keyword>
<feature type="region of interest" description="Disordered" evidence="1">
    <location>
        <begin position="34"/>
        <end position="68"/>
    </location>
</feature>
<evidence type="ECO:0000256" key="2">
    <source>
        <dbReference type="SAM" id="SignalP"/>
    </source>
</evidence>
<feature type="compositionally biased region" description="Basic and acidic residues" evidence="1">
    <location>
        <begin position="36"/>
        <end position="55"/>
    </location>
</feature>
<sequence>MKLIIISLIVFLSLQQVLMAYFLPHFNGRPVFPPHENVHRDQAAEDNAKPADRPEYQNPEPSVAPDDLDAMNTNVVSASRCPDVKNSRVIDQLPQPKDCSELAIDTIPAANTSDTSEHECGTDSSADPTDSSPKNDFLVKPLAWMVEKDDASGDAQKPEMGSDSKCQSGSASHKVHDKKSMDEDKHTVILPLAR</sequence>
<evidence type="ECO:0000256" key="1">
    <source>
        <dbReference type="SAM" id="MobiDB-lite"/>
    </source>
</evidence>
<feature type="compositionally biased region" description="Basic and acidic residues" evidence="1">
    <location>
        <begin position="146"/>
        <end position="162"/>
    </location>
</feature>
<organism evidence="3 4">
    <name type="scientific">Puccinia striiformis f. sp. tritici PST-78</name>
    <dbReference type="NCBI Taxonomy" id="1165861"/>
    <lineage>
        <taxon>Eukaryota</taxon>
        <taxon>Fungi</taxon>
        <taxon>Dikarya</taxon>
        <taxon>Basidiomycota</taxon>
        <taxon>Pucciniomycotina</taxon>
        <taxon>Pucciniomycetes</taxon>
        <taxon>Pucciniales</taxon>
        <taxon>Pucciniaceae</taxon>
        <taxon>Puccinia</taxon>
    </lineage>
</organism>
<feature type="signal peptide" evidence="2">
    <location>
        <begin position="1"/>
        <end position="20"/>
    </location>
</feature>
<gene>
    <name evidence="3" type="ORF">PSTG_01087</name>
</gene>
<evidence type="ECO:0008006" key="5">
    <source>
        <dbReference type="Google" id="ProtNLM"/>
    </source>
</evidence>
<protein>
    <recommendedName>
        <fullName evidence="5">Secreted protein</fullName>
    </recommendedName>
</protein>
<evidence type="ECO:0000313" key="4">
    <source>
        <dbReference type="Proteomes" id="UP000054564"/>
    </source>
</evidence>